<gene>
    <name evidence="1" type="ORF">RM479_24290</name>
</gene>
<proteinExistence type="predicted"/>
<keyword evidence="2" id="KW-1185">Reference proteome</keyword>
<name>A0ABU2MH14_9ACTN</name>
<evidence type="ECO:0000313" key="1">
    <source>
        <dbReference type="EMBL" id="MDT0331541.1"/>
    </source>
</evidence>
<dbReference type="RefSeq" id="WP_311514029.1">
    <property type="nucleotide sequence ID" value="NZ_JAVREP010000024.1"/>
</dbReference>
<reference evidence="2" key="1">
    <citation type="submission" date="2023-07" db="EMBL/GenBank/DDBJ databases">
        <title>30 novel species of actinomycetes from the DSMZ collection.</title>
        <authorList>
            <person name="Nouioui I."/>
        </authorList>
    </citation>
    <scope>NUCLEOTIDE SEQUENCE [LARGE SCALE GENOMIC DNA]</scope>
    <source>
        <strain evidence="2">DSM 44743</strain>
    </source>
</reference>
<sequence length="52" mass="5158">MVEAVARLLDGRSHAVGAVAPGEAFDAADFLAALSPEPLAVNLSEVAGAPRG</sequence>
<evidence type="ECO:0000313" key="2">
    <source>
        <dbReference type="Proteomes" id="UP001183390"/>
    </source>
</evidence>
<organism evidence="1 2">
    <name type="scientific">Nocardiopsis lambiniae</name>
    <dbReference type="NCBI Taxonomy" id="3075539"/>
    <lineage>
        <taxon>Bacteria</taxon>
        <taxon>Bacillati</taxon>
        <taxon>Actinomycetota</taxon>
        <taxon>Actinomycetes</taxon>
        <taxon>Streptosporangiales</taxon>
        <taxon>Nocardiopsidaceae</taxon>
        <taxon>Nocardiopsis</taxon>
    </lineage>
</organism>
<dbReference type="Proteomes" id="UP001183390">
    <property type="component" value="Unassembled WGS sequence"/>
</dbReference>
<comment type="caution">
    <text evidence="1">The sequence shown here is derived from an EMBL/GenBank/DDBJ whole genome shotgun (WGS) entry which is preliminary data.</text>
</comment>
<protein>
    <submittedName>
        <fullName evidence="1">Uncharacterized protein</fullName>
    </submittedName>
</protein>
<dbReference type="EMBL" id="JAVREP010000024">
    <property type="protein sequence ID" value="MDT0331541.1"/>
    <property type="molecule type" value="Genomic_DNA"/>
</dbReference>
<accession>A0ABU2MH14</accession>